<sequence length="63" mass="6994">MENQHSEIVAVITMKPETIQAGGATVFIADNKKHLQKISMTLEKIMDASAHEIDEDTMIIVAR</sequence>
<accession>A0A921G3U7</accession>
<dbReference type="Pfam" id="PF21835">
    <property type="entry name" value="YIEGIA_cap"/>
    <property type="match status" value="1"/>
</dbReference>
<reference evidence="1" key="1">
    <citation type="journal article" date="2021" name="PeerJ">
        <title>Extensive microbial diversity within the chicken gut microbiome revealed by metagenomics and culture.</title>
        <authorList>
            <person name="Gilroy R."/>
            <person name="Ravi A."/>
            <person name="Getino M."/>
            <person name="Pursley I."/>
            <person name="Horton D.L."/>
            <person name="Alikhan N.F."/>
            <person name="Baker D."/>
            <person name="Gharbi K."/>
            <person name="Hall N."/>
            <person name="Watson M."/>
            <person name="Adriaenssens E.M."/>
            <person name="Foster-Nyarko E."/>
            <person name="Jarju S."/>
            <person name="Secka A."/>
            <person name="Antonio M."/>
            <person name="Oren A."/>
            <person name="Chaudhuri R.R."/>
            <person name="La Ragione R."/>
            <person name="Hildebrand F."/>
            <person name="Pallen M.J."/>
        </authorList>
    </citation>
    <scope>NUCLEOTIDE SEQUENCE</scope>
    <source>
        <strain evidence="1">CHK171-7178</strain>
    </source>
</reference>
<organism evidence="1 2">
    <name type="scientific">Sporosarcina psychrophila</name>
    <name type="common">Bacillus psychrophilus</name>
    <dbReference type="NCBI Taxonomy" id="1476"/>
    <lineage>
        <taxon>Bacteria</taxon>
        <taxon>Bacillati</taxon>
        <taxon>Bacillota</taxon>
        <taxon>Bacilli</taxon>
        <taxon>Bacillales</taxon>
        <taxon>Caryophanaceae</taxon>
        <taxon>Sporosarcina</taxon>
    </lineage>
</organism>
<dbReference type="AlphaFoldDB" id="A0A921G3U7"/>
<name>A0A921G3U7_SPOPS</name>
<dbReference type="EMBL" id="DYWT01000318">
    <property type="protein sequence ID" value="HJF34282.1"/>
    <property type="molecule type" value="Genomic_DNA"/>
</dbReference>
<protein>
    <submittedName>
        <fullName evidence="1">Uncharacterized protein</fullName>
    </submittedName>
</protein>
<dbReference type="Proteomes" id="UP000698173">
    <property type="component" value="Unassembled WGS sequence"/>
</dbReference>
<proteinExistence type="predicted"/>
<dbReference type="InterPro" id="IPR054055">
    <property type="entry name" value="YpzH"/>
</dbReference>
<evidence type="ECO:0000313" key="1">
    <source>
        <dbReference type="EMBL" id="HJF34282.1"/>
    </source>
</evidence>
<evidence type="ECO:0000313" key="2">
    <source>
        <dbReference type="Proteomes" id="UP000698173"/>
    </source>
</evidence>
<reference evidence="1" key="2">
    <citation type="submission" date="2021-09" db="EMBL/GenBank/DDBJ databases">
        <authorList>
            <person name="Gilroy R."/>
        </authorList>
    </citation>
    <scope>NUCLEOTIDE SEQUENCE</scope>
    <source>
        <strain evidence="1">CHK171-7178</strain>
    </source>
</reference>
<gene>
    <name evidence="1" type="ORF">K8V56_21165</name>
</gene>
<comment type="caution">
    <text evidence="1">The sequence shown here is derived from an EMBL/GenBank/DDBJ whole genome shotgun (WGS) entry which is preliminary data.</text>
</comment>